<dbReference type="Pfam" id="PF02518">
    <property type="entry name" value="HATPase_c"/>
    <property type="match status" value="1"/>
</dbReference>
<evidence type="ECO:0000256" key="2">
    <source>
        <dbReference type="ARBA" id="ARBA00004370"/>
    </source>
</evidence>
<dbReference type="Proteomes" id="UP000017396">
    <property type="component" value="Chromosome"/>
</dbReference>
<sequence>MASAIGSPTAEKTLFERTRLRLALWYTGAMGAIVLAAACGFYLFFGEQQLSEVDRDLENLSQTLASSLEVGDGDADDLLVMRRRFERAPFAAEAQSGDFPAGYVRWYDFEGRLRLSFGQTPGHPPAPVLTQNLRTVSGRPDYRERTVPLVVEATTMGYLQVGLSLAPAQQRLHRVGVTLLVGVPLTLATVGLVGWWLAGLAIVPIEQSYTRLQQFTADAGHELRTPLAAIRANAQAALKQGVAADPLRTEERLRAIDRAGERLGTLVTDLLFLARSDHRQSGGSPQPFCGLGEILADLSEELAPVALAAGVGLYYRPPGETQVGLMADSDQIYRLFTNLITNAIKYTPSGGRVDIELQQASPRQALVTVRDTGIGIPPEHQAHIFERFYRVDTARSRAVGGNGLGLAICRAIVLAHGGSLELAESSPAGSTFAVRLPIAPLAAPAANLAPSAGT</sequence>
<dbReference type="CDD" id="cd00082">
    <property type="entry name" value="HisKA"/>
    <property type="match status" value="1"/>
</dbReference>
<dbReference type="PANTHER" id="PTHR45436:SF5">
    <property type="entry name" value="SENSOR HISTIDINE KINASE TRCS"/>
    <property type="match status" value="1"/>
</dbReference>
<dbReference type="KEGG" id="glj:GKIL_3776"/>
<dbReference type="Gene3D" id="1.10.287.130">
    <property type="match status" value="1"/>
</dbReference>
<dbReference type="RefSeq" id="WP_023175341.1">
    <property type="nucleotide sequence ID" value="NC_022600.1"/>
</dbReference>
<feature type="transmembrane region" description="Helical" evidence="11">
    <location>
        <begin position="23"/>
        <end position="45"/>
    </location>
</feature>
<evidence type="ECO:0000256" key="8">
    <source>
        <dbReference type="ARBA" id="ARBA00022989"/>
    </source>
</evidence>
<comment type="subcellular location">
    <subcellularLocation>
        <location evidence="2">Membrane</location>
    </subcellularLocation>
</comment>
<dbReference type="Gene3D" id="3.30.565.10">
    <property type="entry name" value="Histidine kinase-like ATPase, C-terminal domain"/>
    <property type="match status" value="1"/>
</dbReference>
<dbReference type="GO" id="GO:0016020">
    <property type="term" value="C:membrane"/>
    <property type="evidence" value="ECO:0007669"/>
    <property type="project" value="UniProtKB-SubCell"/>
</dbReference>
<evidence type="ECO:0000256" key="11">
    <source>
        <dbReference type="SAM" id="Phobius"/>
    </source>
</evidence>
<dbReference type="Pfam" id="PF00512">
    <property type="entry name" value="HisKA"/>
    <property type="match status" value="1"/>
</dbReference>
<dbReference type="PROSITE" id="PS50109">
    <property type="entry name" value="HIS_KIN"/>
    <property type="match status" value="1"/>
</dbReference>
<reference evidence="13 14" key="1">
    <citation type="journal article" date="2013" name="PLoS ONE">
        <title>Cultivation and Complete Genome Sequencing of Gloeobacter kilaueensis sp. nov., from a Lava Cave in Kilauea Caldera, Hawai'i.</title>
        <authorList>
            <person name="Saw J.H."/>
            <person name="Schatz M."/>
            <person name="Brown M.V."/>
            <person name="Kunkel D.D."/>
            <person name="Foster J.S."/>
            <person name="Shick H."/>
            <person name="Christensen S."/>
            <person name="Hou S."/>
            <person name="Wan X."/>
            <person name="Donachie S.P."/>
        </authorList>
    </citation>
    <scope>NUCLEOTIDE SEQUENCE [LARGE SCALE GENOMIC DNA]</scope>
    <source>
        <strain evidence="14">JS</strain>
    </source>
</reference>
<keyword evidence="7 13" id="KW-0418">Kinase</keyword>
<dbReference type="SMART" id="SM00388">
    <property type="entry name" value="HisKA"/>
    <property type="match status" value="1"/>
</dbReference>
<dbReference type="EC" id="2.7.13.3" evidence="3"/>
<dbReference type="eggNOG" id="COG5002">
    <property type="taxonomic scope" value="Bacteria"/>
</dbReference>
<dbReference type="PANTHER" id="PTHR45436">
    <property type="entry name" value="SENSOR HISTIDINE KINASE YKOH"/>
    <property type="match status" value="1"/>
</dbReference>
<dbReference type="InterPro" id="IPR036890">
    <property type="entry name" value="HATPase_C_sf"/>
</dbReference>
<accession>U5QM12</accession>
<evidence type="ECO:0000256" key="6">
    <source>
        <dbReference type="ARBA" id="ARBA00022692"/>
    </source>
</evidence>
<organism evidence="13 14">
    <name type="scientific">Gloeobacter kilaueensis (strain ATCC BAA-2537 / CCAP 1431/1 / ULC 316 / JS1)</name>
    <dbReference type="NCBI Taxonomy" id="1183438"/>
    <lineage>
        <taxon>Bacteria</taxon>
        <taxon>Bacillati</taxon>
        <taxon>Cyanobacteriota</taxon>
        <taxon>Cyanophyceae</taxon>
        <taxon>Gloeobacterales</taxon>
        <taxon>Gloeobacteraceae</taxon>
        <taxon>Gloeobacter</taxon>
    </lineage>
</organism>
<dbReference type="SMART" id="SM00387">
    <property type="entry name" value="HATPase_c"/>
    <property type="match status" value="1"/>
</dbReference>
<dbReference type="InterPro" id="IPR004358">
    <property type="entry name" value="Sig_transdc_His_kin-like_C"/>
</dbReference>
<comment type="catalytic activity">
    <reaction evidence="1">
        <text>ATP + protein L-histidine = ADP + protein N-phospho-L-histidine.</text>
        <dbReference type="EC" id="2.7.13.3"/>
    </reaction>
</comment>
<keyword evidence="8 11" id="KW-1133">Transmembrane helix</keyword>
<keyword evidence="14" id="KW-1185">Reference proteome</keyword>
<dbReference type="SUPFAM" id="SSF55874">
    <property type="entry name" value="ATPase domain of HSP90 chaperone/DNA topoisomerase II/histidine kinase"/>
    <property type="match status" value="1"/>
</dbReference>
<feature type="domain" description="Histidine kinase" evidence="12">
    <location>
        <begin position="218"/>
        <end position="440"/>
    </location>
</feature>
<keyword evidence="5" id="KW-0808">Transferase</keyword>
<dbReference type="EMBL" id="CP003587">
    <property type="protein sequence ID" value="AGY60022.1"/>
    <property type="molecule type" value="Genomic_DNA"/>
</dbReference>
<evidence type="ECO:0000313" key="13">
    <source>
        <dbReference type="EMBL" id="AGY60022.1"/>
    </source>
</evidence>
<dbReference type="SUPFAM" id="SSF47384">
    <property type="entry name" value="Homodimeric domain of signal transducing histidine kinase"/>
    <property type="match status" value="1"/>
</dbReference>
<dbReference type="AlphaFoldDB" id="U5QM12"/>
<gene>
    <name evidence="13" type="ORF">GKIL_3776</name>
</gene>
<dbReference type="InterPro" id="IPR003594">
    <property type="entry name" value="HATPase_dom"/>
</dbReference>
<proteinExistence type="predicted"/>
<evidence type="ECO:0000256" key="4">
    <source>
        <dbReference type="ARBA" id="ARBA00022553"/>
    </source>
</evidence>
<evidence type="ECO:0000259" key="12">
    <source>
        <dbReference type="PROSITE" id="PS50109"/>
    </source>
</evidence>
<keyword evidence="10 11" id="KW-0472">Membrane</keyword>
<evidence type="ECO:0000256" key="3">
    <source>
        <dbReference type="ARBA" id="ARBA00012438"/>
    </source>
</evidence>
<evidence type="ECO:0000256" key="5">
    <source>
        <dbReference type="ARBA" id="ARBA00022679"/>
    </source>
</evidence>
<protein>
    <recommendedName>
        <fullName evidence="3">histidine kinase</fullName>
        <ecNumber evidence="3">2.7.13.3</ecNumber>
    </recommendedName>
</protein>
<feature type="transmembrane region" description="Helical" evidence="11">
    <location>
        <begin position="177"/>
        <end position="198"/>
    </location>
</feature>
<evidence type="ECO:0000256" key="1">
    <source>
        <dbReference type="ARBA" id="ARBA00000085"/>
    </source>
</evidence>
<dbReference type="InterPro" id="IPR050428">
    <property type="entry name" value="TCS_sensor_his_kinase"/>
</dbReference>
<dbReference type="HOGENOM" id="CLU_000445_89_6_3"/>
<dbReference type="GO" id="GO:0000155">
    <property type="term" value="F:phosphorelay sensor kinase activity"/>
    <property type="evidence" value="ECO:0007669"/>
    <property type="project" value="InterPro"/>
</dbReference>
<keyword evidence="4" id="KW-0597">Phosphoprotein</keyword>
<evidence type="ECO:0000313" key="14">
    <source>
        <dbReference type="Proteomes" id="UP000017396"/>
    </source>
</evidence>
<keyword evidence="6 11" id="KW-0812">Transmembrane</keyword>
<evidence type="ECO:0000256" key="10">
    <source>
        <dbReference type="ARBA" id="ARBA00023136"/>
    </source>
</evidence>
<dbReference type="CDD" id="cd00075">
    <property type="entry name" value="HATPase"/>
    <property type="match status" value="1"/>
</dbReference>
<dbReference type="FunFam" id="3.30.565.10:FF:000006">
    <property type="entry name" value="Sensor histidine kinase WalK"/>
    <property type="match status" value="1"/>
</dbReference>
<dbReference type="InterPro" id="IPR003661">
    <property type="entry name" value="HisK_dim/P_dom"/>
</dbReference>
<dbReference type="STRING" id="1183438.GKIL_3776"/>
<dbReference type="InterPro" id="IPR036097">
    <property type="entry name" value="HisK_dim/P_sf"/>
</dbReference>
<evidence type="ECO:0000256" key="9">
    <source>
        <dbReference type="ARBA" id="ARBA00023012"/>
    </source>
</evidence>
<name>U5QM12_GLOK1</name>
<keyword evidence="9" id="KW-0902">Two-component regulatory system</keyword>
<dbReference type="InterPro" id="IPR005467">
    <property type="entry name" value="His_kinase_dom"/>
</dbReference>
<dbReference type="PRINTS" id="PR00344">
    <property type="entry name" value="BCTRLSENSOR"/>
</dbReference>
<evidence type="ECO:0000256" key="7">
    <source>
        <dbReference type="ARBA" id="ARBA00022777"/>
    </source>
</evidence>